<reference evidence="1 2" key="1">
    <citation type="submission" date="2022-03" db="EMBL/GenBank/DDBJ databases">
        <title>Streptomyces yunnanensis P86,complete genome.</title>
        <authorList>
            <person name="Chen S."/>
            <person name="Zhang Q."/>
        </authorList>
    </citation>
    <scope>NUCLEOTIDE SEQUENCE [LARGE SCALE GENOMIC DNA]</scope>
    <source>
        <strain evidence="1 2">P86</strain>
    </source>
</reference>
<dbReference type="Proteomes" id="UP001218629">
    <property type="component" value="Chromosome"/>
</dbReference>
<accession>A0ABY8AIK5</accession>
<dbReference type="RefSeq" id="WP_275310974.1">
    <property type="nucleotide sequence ID" value="NZ_CP095749.1"/>
</dbReference>
<sequence length="57" mass="6486">MDNVLTVLLGCPRGHGSRQRQYTDATPEWITQALRCVRWRGDDALDATGQGIFNRLR</sequence>
<evidence type="ECO:0000313" key="1">
    <source>
        <dbReference type="EMBL" id="WEB44797.1"/>
    </source>
</evidence>
<name>A0ABY8AIK5_9ACTN</name>
<keyword evidence="2" id="KW-1185">Reference proteome</keyword>
<organism evidence="1 2">
    <name type="scientific">Streptomyces yunnanensis</name>
    <dbReference type="NCBI Taxonomy" id="156453"/>
    <lineage>
        <taxon>Bacteria</taxon>
        <taxon>Bacillati</taxon>
        <taxon>Actinomycetota</taxon>
        <taxon>Actinomycetes</taxon>
        <taxon>Kitasatosporales</taxon>
        <taxon>Streptomycetaceae</taxon>
        <taxon>Streptomyces</taxon>
    </lineage>
</organism>
<proteinExistence type="predicted"/>
<evidence type="ECO:0008006" key="3">
    <source>
        <dbReference type="Google" id="ProtNLM"/>
    </source>
</evidence>
<dbReference type="EMBL" id="CP095749">
    <property type="protein sequence ID" value="WEB44797.1"/>
    <property type="molecule type" value="Genomic_DNA"/>
</dbReference>
<gene>
    <name evidence="1" type="ORF">MOV08_39640</name>
</gene>
<evidence type="ECO:0000313" key="2">
    <source>
        <dbReference type="Proteomes" id="UP001218629"/>
    </source>
</evidence>
<protein>
    <recommendedName>
        <fullName evidence="3">Transposase of IS4/5 family</fullName>
    </recommendedName>
</protein>